<evidence type="ECO:0000256" key="1">
    <source>
        <dbReference type="ARBA" id="ARBA00004286"/>
    </source>
</evidence>
<name>A0A0E9N1E4_9BACT</name>
<proteinExistence type="predicted"/>
<dbReference type="InterPro" id="IPR001214">
    <property type="entry name" value="SET_dom"/>
</dbReference>
<dbReference type="GO" id="GO:0008168">
    <property type="term" value="F:methyltransferase activity"/>
    <property type="evidence" value="ECO:0007669"/>
    <property type="project" value="UniProtKB-KW"/>
</dbReference>
<dbReference type="STRING" id="1220578.FPE01S_02_07700"/>
<keyword evidence="8" id="KW-1185">Reference proteome</keyword>
<dbReference type="InterPro" id="IPR050777">
    <property type="entry name" value="SET2_Histone-Lys_MeTrsfase"/>
</dbReference>
<dbReference type="InterPro" id="IPR046341">
    <property type="entry name" value="SET_dom_sf"/>
</dbReference>
<dbReference type="GO" id="GO:0032259">
    <property type="term" value="P:methylation"/>
    <property type="evidence" value="ECO:0007669"/>
    <property type="project" value="UniProtKB-KW"/>
</dbReference>
<dbReference type="EMBL" id="BBWV01000002">
    <property type="protein sequence ID" value="GAO43664.1"/>
    <property type="molecule type" value="Genomic_DNA"/>
</dbReference>
<keyword evidence="5" id="KW-0949">S-adenosyl-L-methionine</keyword>
<dbReference type="PROSITE" id="PS50280">
    <property type="entry name" value="SET"/>
    <property type="match status" value="1"/>
</dbReference>
<evidence type="ECO:0000256" key="2">
    <source>
        <dbReference type="ARBA" id="ARBA00022454"/>
    </source>
</evidence>
<comment type="caution">
    <text evidence="7">The sequence shown here is derived from an EMBL/GenBank/DDBJ whole genome shotgun (WGS) entry which is preliminary data.</text>
</comment>
<keyword evidence="4" id="KW-0808">Transferase</keyword>
<dbReference type="Proteomes" id="UP000033121">
    <property type="component" value="Unassembled WGS sequence"/>
</dbReference>
<reference evidence="7 8" key="1">
    <citation type="submission" date="2015-04" db="EMBL/GenBank/DDBJ databases">
        <title>Whole genome shotgun sequence of Flavihumibacter petaseus NBRC 106054.</title>
        <authorList>
            <person name="Miyazawa S."/>
            <person name="Hosoyama A."/>
            <person name="Hashimoto M."/>
            <person name="Noguchi M."/>
            <person name="Tsuchikane K."/>
            <person name="Ohji S."/>
            <person name="Yamazoe A."/>
            <person name="Ichikawa N."/>
            <person name="Kimura A."/>
            <person name="Fujita N."/>
        </authorList>
    </citation>
    <scope>NUCLEOTIDE SEQUENCE [LARGE SCALE GENOMIC DNA]</scope>
    <source>
        <strain evidence="7 8">NBRC 106054</strain>
    </source>
</reference>
<gene>
    <name evidence="7" type="ORF">FPE01S_02_07700</name>
</gene>
<protein>
    <recommendedName>
        <fullName evidence="6">SET domain-containing protein</fullName>
    </recommendedName>
</protein>
<dbReference type="AlphaFoldDB" id="A0A0E9N1E4"/>
<dbReference type="SUPFAM" id="SSF82199">
    <property type="entry name" value="SET domain"/>
    <property type="match status" value="1"/>
</dbReference>
<keyword evidence="2" id="KW-0158">Chromosome</keyword>
<dbReference type="RefSeq" id="WP_046369506.1">
    <property type="nucleotide sequence ID" value="NZ_BBWV01000002.1"/>
</dbReference>
<evidence type="ECO:0000313" key="7">
    <source>
        <dbReference type="EMBL" id="GAO43664.1"/>
    </source>
</evidence>
<sequence>MAKKTSIQEGKLLFRLYQQHSTIDGTGCFAGETIPARKKIGELGGELITAREGRKRVQQQHKITMVESGNGWSLDASKHANVLRYVNHSCQPNAYLRCYQYKVELYALKFIRRNEEITCDYGETHHDGNRRCNCGMPGCKGFL</sequence>
<evidence type="ECO:0000256" key="5">
    <source>
        <dbReference type="ARBA" id="ARBA00022691"/>
    </source>
</evidence>
<evidence type="ECO:0000256" key="4">
    <source>
        <dbReference type="ARBA" id="ARBA00022679"/>
    </source>
</evidence>
<comment type="subcellular location">
    <subcellularLocation>
        <location evidence="1">Chromosome</location>
    </subcellularLocation>
</comment>
<keyword evidence="3" id="KW-0489">Methyltransferase</keyword>
<evidence type="ECO:0000259" key="6">
    <source>
        <dbReference type="PROSITE" id="PS50280"/>
    </source>
</evidence>
<feature type="domain" description="SET" evidence="6">
    <location>
        <begin position="12"/>
        <end position="122"/>
    </location>
</feature>
<evidence type="ECO:0000256" key="3">
    <source>
        <dbReference type="ARBA" id="ARBA00022603"/>
    </source>
</evidence>
<evidence type="ECO:0000313" key="8">
    <source>
        <dbReference type="Proteomes" id="UP000033121"/>
    </source>
</evidence>
<dbReference type="PANTHER" id="PTHR22884">
    <property type="entry name" value="SET DOMAIN PROTEINS"/>
    <property type="match status" value="1"/>
</dbReference>
<accession>A0A0E9N1E4</accession>
<dbReference type="Pfam" id="PF00856">
    <property type="entry name" value="SET"/>
    <property type="match status" value="1"/>
</dbReference>
<dbReference type="Gene3D" id="2.170.270.10">
    <property type="entry name" value="SET domain"/>
    <property type="match status" value="1"/>
</dbReference>
<dbReference type="SMART" id="SM00317">
    <property type="entry name" value="SET"/>
    <property type="match status" value="1"/>
</dbReference>
<organism evidence="7 8">
    <name type="scientific">Flavihumibacter petaseus NBRC 106054</name>
    <dbReference type="NCBI Taxonomy" id="1220578"/>
    <lineage>
        <taxon>Bacteria</taxon>
        <taxon>Pseudomonadati</taxon>
        <taxon>Bacteroidota</taxon>
        <taxon>Chitinophagia</taxon>
        <taxon>Chitinophagales</taxon>
        <taxon>Chitinophagaceae</taxon>
        <taxon>Flavihumibacter</taxon>
    </lineage>
</organism>
<dbReference type="GO" id="GO:0005694">
    <property type="term" value="C:chromosome"/>
    <property type="evidence" value="ECO:0007669"/>
    <property type="project" value="UniProtKB-SubCell"/>
</dbReference>